<dbReference type="PANTHER" id="PTHR35564:SF3">
    <property type="entry name" value="TYPE VI SECRETION SYSTEM BASEPLATE SUBUNIT TSSG"/>
    <property type="match status" value="1"/>
</dbReference>
<dbReference type="AlphaFoldDB" id="A0A1W6EUG8"/>
<dbReference type="InterPro" id="IPR010732">
    <property type="entry name" value="T6SS_TssG-like"/>
</dbReference>
<gene>
    <name evidence="1" type="primary">tssG2</name>
</gene>
<dbReference type="EMBL" id="KY319183">
    <property type="protein sequence ID" value="ARK19368.1"/>
    <property type="molecule type" value="Genomic_DNA"/>
</dbReference>
<sequence>MGNTDRNAAVDITADSQLVPQSHLPGDVRAYNFYQLVELLQKLQQFNPESEEWERQCQLVFSANPSLGFSPSDVNSLHERADERLVMLTNFFGLSGAQSPLPGFIIEQLVNEEPGGFKQPFLDFFNNRLINLVYRIWRKYRYYVRFQPDAKDAFSAQLFALVGLGDTDLRGETPINWCKMLAYAGTLAGRSRSPQVVAGIIAHCFDLQDVQIRQWVRRKVHIDKSQQLSLGQQNAQLGVDSMVGESVMDCNGKFVICIGKLSRERFADFLPSGKEHQPLCKLVEFILREQMAYDVELTMDEDEAPKLSLAADSGVALGWTSFLGDNAQDQHVLIQVRQ</sequence>
<name>A0A1W6EUG8_VIBFL</name>
<evidence type="ECO:0008006" key="2">
    <source>
        <dbReference type="Google" id="ProtNLM"/>
    </source>
</evidence>
<organism evidence="1">
    <name type="scientific">Vibrio fluvialis</name>
    <dbReference type="NCBI Taxonomy" id="676"/>
    <lineage>
        <taxon>Bacteria</taxon>
        <taxon>Pseudomonadati</taxon>
        <taxon>Pseudomonadota</taxon>
        <taxon>Gammaproteobacteria</taxon>
        <taxon>Vibrionales</taxon>
        <taxon>Vibrionaceae</taxon>
        <taxon>Vibrio</taxon>
    </lineage>
</organism>
<protein>
    <recommendedName>
        <fullName evidence="2">Type VI secretion system baseplate subunit TssG</fullName>
    </recommendedName>
</protein>
<accession>A0A1W6EUG8</accession>
<proteinExistence type="predicted"/>
<dbReference type="NCBIfam" id="TIGR03347">
    <property type="entry name" value="VI_chp_1"/>
    <property type="match status" value="1"/>
</dbReference>
<evidence type="ECO:0000313" key="1">
    <source>
        <dbReference type="EMBL" id="ARK19368.1"/>
    </source>
</evidence>
<dbReference type="Pfam" id="PF06996">
    <property type="entry name" value="T6SS_TssG"/>
    <property type="match status" value="1"/>
</dbReference>
<dbReference type="RefSeq" id="WP_024375575.1">
    <property type="nucleotide sequence ID" value="NZ_CP046799.1"/>
</dbReference>
<reference evidence="1" key="1">
    <citation type="journal article" date="2017" name="Front. Microbiol.">
        <title>Functional Characterization and Conditional Regulation of the Type VI Secretion System in Vibrio fluvialis.</title>
        <authorList>
            <person name="Huang Y."/>
            <person name="Du P."/>
            <person name="Zhao M."/>
            <person name="Liu W."/>
            <person name="Du Y."/>
            <person name="Diao B."/>
            <person name="Li J."/>
            <person name="Kan B."/>
            <person name="Liang W."/>
        </authorList>
    </citation>
    <scope>NUCLEOTIDE SEQUENCE</scope>
    <source>
        <strain evidence="1">85003</strain>
    </source>
</reference>
<dbReference type="PANTHER" id="PTHR35564">
    <property type="match status" value="1"/>
</dbReference>